<dbReference type="Proteomes" id="UP000271098">
    <property type="component" value="Unassembled WGS sequence"/>
</dbReference>
<sequence>MGVNYEQLSSVAQRQKFLDTMNVILGNNTNVRAHIELIRPLPENQTEASLFF</sequence>
<gene>
    <name evidence="1" type="ORF">GPUH_LOCUS4494</name>
</gene>
<proteinExistence type="predicted"/>
<name>A0A3P6QRG1_9BILA</name>
<evidence type="ECO:0000313" key="2">
    <source>
        <dbReference type="Proteomes" id="UP000271098"/>
    </source>
</evidence>
<keyword evidence="2" id="KW-1185">Reference proteome</keyword>
<evidence type="ECO:0000313" key="1">
    <source>
        <dbReference type="EMBL" id="VDK45293.1"/>
    </source>
</evidence>
<reference evidence="1 2" key="1">
    <citation type="submission" date="2018-11" db="EMBL/GenBank/DDBJ databases">
        <authorList>
            <consortium name="Pathogen Informatics"/>
        </authorList>
    </citation>
    <scope>NUCLEOTIDE SEQUENCE [LARGE SCALE GENOMIC DNA]</scope>
</reference>
<protein>
    <submittedName>
        <fullName evidence="1">Uncharacterized protein</fullName>
    </submittedName>
</protein>
<organism evidence="1 2">
    <name type="scientific">Gongylonema pulchrum</name>
    <dbReference type="NCBI Taxonomy" id="637853"/>
    <lineage>
        <taxon>Eukaryota</taxon>
        <taxon>Metazoa</taxon>
        <taxon>Ecdysozoa</taxon>
        <taxon>Nematoda</taxon>
        <taxon>Chromadorea</taxon>
        <taxon>Rhabditida</taxon>
        <taxon>Spirurina</taxon>
        <taxon>Spiruromorpha</taxon>
        <taxon>Spiruroidea</taxon>
        <taxon>Gongylonematidae</taxon>
        <taxon>Gongylonema</taxon>
    </lineage>
</organism>
<accession>A0A3P6QRG1</accession>
<dbReference type="AlphaFoldDB" id="A0A3P6QRG1"/>
<dbReference type="EMBL" id="UYRT01008528">
    <property type="protein sequence ID" value="VDK45293.1"/>
    <property type="molecule type" value="Genomic_DNA"/>
</dbReference>